<dbReference type="SUPFAM" id="SSF56112">
    <property type="entry name" value="Protein kinase-like (PK-like)"/>
    <property type="match status" value="1"/>
</dbReference>
<dbReference type="PANTHER" id="PTHR24056">
    <property type="entry name" value="CELL DIVISION PROTEIN KINASE"/>
    <property type="match status" value="1"/>
</dbReference>
<dbReference type="SMART" id="SM00219">
    <property type="entry name" value="TyrKc"/>
    <property type="match status" value="1"/>
</dbReference>
<dbReference type="CDD" id="cd22584">
    <property type="entry name" value="Rcat_RBR_unk"/>
    <property type="match status" value="1"/>
</dbReference>
<feature type="domain" description="Protein kinase" evidence="12">
    <location>
        <begin position="63"/>
        <end position="391"/>
    </location>
</feature>
<dbReference type="AlphaFoldDB" id="A0A812JUB1"/>
<evidence type="ECO:0000256" key="5">
    <source>
        <dbReference type="ARBA" id="ARBA00022840"/>
    </source>
</evidence>
<dbReference type="PROSITE" id="PS50011">
    <property type="entry name" value="PROTEIN_KINASE_DOM"/>
    <property type="match status" value="1"/>
</dbReference>
<dbReference type="InterPro" id="IPR013083">
    <property type="entry name" value="Znf_RING/FYVE/PHD"/>
</dbReference>
<dbReference type="Gene3D" id="1.10.510.10">
    <property type="entry name" value="Transferase(Phosphotransferase) domain 1"/>
    <property type="match status" value="1"/>
</dbReference>
<evidence type="ECO:0000256" key="4">
    <source>
        <dbReference type="ARBA" id="ARBA00022777"/>
    </source>
</evidence>
<dbReference type="InterPro" id="IPR008266">
    <property type="entry name" value="Tyr_kinase_AS"/>
</dbReference>
<evidence type="ECO:0000313" key="14">
    <source>
        <dbReference type="Proteomes" id="UP000604046"/>
    </source>
</evidence>
<dbReference type="SUPFAM" id="SSF57850">
    <property type="entry name" value="RING/U-box"/>
    <property type="match status" value="2"/>
</dbReference>
<accession>A0A812JUB1</accession>
<gene>
    <name evidence="13" type="primary">CDKG-2</name>
    <name evidence="13" type="ORF">SNAT2548_LOCUS7569</name>
</gene>
<feature type="region of interest" description="Disordered" evidence="11">
    <location>
        <begin position="433"/>
        <end position="453"/>
    </location>
</feature>
<dbReference type="Gene3D" id="3.30.200.20">
    <property type="entry name" value="Phosphorylase Kinase, domain 1"/>
    <property type="match status" value="1"/>
</dbReference>
<reference evidence="13" key="1">
    <citation type="submission" date="2021-02" db="EMBL/GenBank/DDBJ databases">
        <authorList>
            <person name="Dougan E. K."/>
            <person name="Rhodes N."/>
            <person name="Thang M."/>
            <person name="Chan C."/>
        </authorList>
    </citation>
    <scope>NUCLEOTIDE SEQUENCE</scope>
</reference>
<dbReference type="InterPro" id="IPR020635">
    <property type="entry name" value="Tyr_kinase_cat_dom"/>
</dbReference>
<protein>
    <recommendedName>
        <fullName evidence="7">Cyclin-dependent kinase 2 homolog</fullName>
    </recommendedName>
    <alternativeName>
        <fullName evidence="8">Cell division control protein 2 homolog</fullName>
    </alternativeName>
    <alternativeName>
        <fullName evidence="9">cdc2-related kinase 2</fullName>
    </alternativeName>
</protein>
<dbReference type="GO" id="GO:0005634">
    <property type="term" value="C:nucleus"/>
    <property type="evidence" value="ECO:0007669"/>
    <property type="project" value="TreeGrafter"/>
</dbReference>
<dbReference type="PROSITE" id="PS00109">
    <property type="entry name" value="PROTEIN_KINASE_TYR"/>
    <property type="match status" value="1"/>
</dbReference>
<evidence type="ECO:0000259" key="12">
    <source>
        <dbReference type="PROSITE" id="PS50011"/>
    </source>
</evidence>
<dbReference type="InterPro" id="IPR017441">
    <property type="entry name" value="Protein_kinase_ATP_BS"/>
</dbReference>
<dbReference type="Pfam" id="PF00069">
    <property type="entry name" value="Pkinase"/>
    <property type="match status" value="1"/>
</dbReference>
<evidence type="ECO:0000256" key="9">
    <source>
        <dbReference type="ARBA" id="ARBA00042858"/>
    </source>
</evidence>
<evidence type="ECO:0000256" key="7">
    <source>
        <dbReference type="ARBA" id="ARBA00039612"/>
    </source>
</evidence>
<dbReference type="PROSITE" id="PS00107">
    <property type="entry name" value="PROTEIN_KINASE_ATP"/>
    <property type="match status" value="1"/>
</dbReference>
<comment type="subunit">
    <text evidence="6">May form a complex composed of at least the catalytic subunit CRK2 and a cyclin.</text>
</comment>
<evidence type="ECO:0000256" key="11">
    <source>
        <dbReference type="SAM" id="MobiDB-lite"/>
    </source>
</evidence>
<keyword evidence="14" id="KW-1185">Reference proteome</keyword>
<dbReference type="EMBL" id="CAJNDS010000527">
    <property type="protein sequence ID" value="CAE7215674.1"/>
    <property type="molecule type" value="Genomic_DNA"/>
</dbReference>
<keyword evidence="4" id="KW-0418">Kinase</keyword>
<organism evidence="13 14">
    <name type="scientific">Symbiodinium natans</name>
    <dbReference type="NCBI Taxonomy" id="878477"/>
    <lineage>
        <taxon>Eukaryota</taxon>
        <taxon>Sar</taxon>
        <taxon>Alveolata</taxon>
        <taxon>Dinophyceae</taxon>
        <taxon>Suessiales</taxon>
        <taxon>Symbiodiniaceae</taxon>
        <taxon>Symbiodinium</taxon>
    </lineage>
</organism>
<evidence type="ECO:0000313" key="13">
    <source>
        <dbReference type="EMBL" id="CAE7215674.1"/>
    </source>
</evidence>
<keyword evidence="5 10" id="KW-0067">ATP-binding</keyword>
<evidence type="ECO:0000256" key="2">
    <source>
        <dbReference type="ARBA" id="ARBA00022679"/>
    </source>
</evidence>
<name>A0A812JUB1_9DINO</name>
<comment type="caution">
    <text evidence="13">The sequence shown here is derived from an EMBL/GenBank/DDBJ whole genome shotgun (WGS) entry which is preliminary data.</text>
</comment>
<proteinExistence type="predicted"/>
<evidence type="ECO:0000256" key="3">
    <source>
        <dbReference type="ARBA" id="ARBA00022741"/>
    </source>
</evidence>
<keyword evidence="1" id="KW-0723">Serine/threonine-protein kinase</keyword>
<dbReference type="PANTHER" id="PTHR24056:SF107">
    <property type="entry name" value="CYCLIN-DEPENDENT KINASE 11A-RELATED"/>
    <property type="match status" value="1"/>
</dbReference>
<feature type="binding site" evidence="10">
    <location>
        <position position="92"/>
    </location>
    <ligand>
        <name>ATP</name>
        <dbReference type="ChEBI" id="CHEBI:30616"/>
    </ligand>
</feature>
<evidence type="ECO:0000256" key="1">
    <source>
        <dbReference type="ARBA" id="ARBA00022527"/>
    </source>
</evidence>
<dbReference type="InterPro" id="IPR011009">
    <property type="entry name" value="Kinase-like_dom_sf"/>
</dbReference>
<dbReference type="Gene3D" id="3.30.40.10">
    <property type="entry name" value="Zinc/RING finger domain, C3HC4 (zinc finger)"/>
    <property type="match status" value="1"/>
</dbReference>
<dbReference type="InterPro" id="IPR050108">
    <property type="entry name" value="CDK"/>
</dbReference>
<dbReference type="InterPro" id="IPR000719">
    <property type="entry name" value="Prot_kinase_dom"/>
</dbReference>
<feature type="region of interest" description="Disordered" evidence="11">
    <location>
        <begin position="1"/>
        <end position="46"/>
    </location>
</feature>
<dbReference type="GO" id="GO:0004713">
    <property type="term" value="F:protein tyrosine kinase activity"/>
    <property type="evidence" value="ECO:0007669"/>
    <property type="project" value="InterPro"/>
</dbReference>
<evidence type="ECO:0000256" key="10">
    <source>
        <dbReference type="PROSITE-ProRule" id="PRU10141"/>
    </source>
</evidence>
<dbReference type="Gene3D" id="1.20.120.1750">
    <property type="match status" value="1"/>
</dbReference>
<dbReference type="Proteomes" id="UP000604046">
    <property type="component" value="Unassembled WGS sequence"/>
</dbReference>
<evidence type="ECO:0000256" key="8">
    <source>
        <dbReference type="ARBA" id="ARBA00041902"/>
    </source>
</evidence>
<keyword evidence="2" id="KW-0808">Transferase</keyword>
<sequence>MDDSPLLTPEKRAARCAPPGISAVASSNGKRSRPEETLPTPLPTPTPSPFVCGFGASPAAEKYRKIEKVGVGAYGSVFKAENTETKEIVAIKAASRKEDPVWGGFPLSLLREISILRSVRHENIVQMHEIAHTTGGDPLIVMEFCQASLLELIHSPKHDLSFSEIKYIIRQVLDATGHLHQRGILHRDLATKNVLFNTSGEIKVCDFGISRVAFGQDDGFGFVSAKGLEPPMMIVSLPYRAIELLMGDRHYGPGLDIWSVGCILAEILLCQTGRRQPFFGGDPENPNKTVLAYVEEIFSIMGKPTDETWPGLCKLPNYRTYVSAKISSAKAHKEQGDERGFLRRFFRSGIGKPADSKYCLTESFFEMLGGLLALCPKQRVTAAEAMQHPFFTKEKPVPEWHAWHWALASADIPRGDEARKKNNNEDEARKLLKQLSKDDVGAEDAGDKTNGGKAKAVLEKWREQAEKRQQQEIKRSNSMKSAKAHMHNHSWQNVRCDAHGICWDCLNRYVELQILDEGRFNLKCPGIGCAYRLLPLDVERALERSSAERQELALARYSSMRSASHGERLREVVLGASGPSQGWLLQECQVCPRCLSLVRRETGCNHVFCRCGCEFCVACGSPDECLCSQLVMDTNIVFAAWLRISPDSPVAWLKDAAQPSVPERLLTTLAFWLWMAYIPVDVPWARALEEEPEAELPIPPLRWRNNEGEWLYINEEEAFEEASFAQIVHHPVDRFSPLAYVDGEEAEDFFQDYQRAPRRPWRLFATQRASRRQDRHHYVPLRWKDVRPWTGDDAAAPLRRRRQPRAVAAGARAAEQAAAAARKVQELRRRRQKSRRCFREELVQME</sequence>
<dbReference type="GO" id="GO:0007346">
    <property type="term" value="P:regulation of mitotic cell cycle"/>
    <property type="evidence" value="ECO:0007669"/>
    <property type="project" value="TreeGrafter"/>
</dbReference>
<keyword evidence="3 10" id="KW-0547">Nucleotide-binding</keyword>
<evidence type="ECO:0000256" key="6">
    <source>
        <dbReference type="ARBA" id="ARBA00038543"/>
    </source>
</evidence>
<dbReference type="GO" id="GO:0004674">
    <property type="term" value="F:protein serine/threonine kinase activity"/>
    <property type="evidence" value="ECO:0007669"/>
    <property type="project" value="UniProtKB-KW"/>
</dbReference>
<dbReference type="GO" id="GO:0005524">
    <property type="term" value="F:ATP binding"/>
    <property type="evidence" value="ECO:0007669"/>
    <property type="project" value="UniProtKB-UniRule"/>
</dbReference>
<dbReference type="OrthoDB" id="413582at2759"/>